<organism evidence="2 3">
    <name type="scientific">Laodelphax striatellus</name>
    <name type="common">Small brown planthopper</name>
    <name type="synonym">Delphax striatella</name>
    <dbReference type="NCBI Taxonomy" id="195883"/>
    <lineage>
        <taxon>Eukaryota</taxon>
        <taxon>Metazoa</taxon>
        <taxon>Ecdysozoa</taxon>
        <taxon>Arthropoda</taxon>
        <taxon>Hexapoda</taxon>
        <taxon>Insecta</taxon>
        <taxon>Pterygota</taxon>
        <taxon>Neoptera</taxon>
        <taxon>Paraneoptera</taxon>
        <taxon>Hemiptera</taxon>
        <taxon>Auchenorrhyncha</taxon>
        <taxon>Fulgoroidea</taxon>
        <taxon>Delphacidae</taxon>
        <taxon>Criomorphinae</taxon>
        <taxon>Laodelphax</taxon>
    </lineage>
</organism>
<protein>
    <submittedName>
        <fullName evidence="2">Uncharacterized protein</fullName>
    </submittedName>
</protein>
<sequence>MLVFGGEVRLWLCALGCDAPIYKKPLDGHLSSRLRDGKCVSIVWCEEGGGWWMIRGGGGVEDGDGHIPRWLLPWNAVGAAGNIAPSAESSATAHTNESNNSIGTSTTPVLVEETSSVVSAPLARNLI</sequence>
<reference evidence="2 3" key="1">
    <citation type="journal article" date="2017" name="Gigascience">
        <title>Genome sequence of the small brown planthopper, Laodelphax striatellus.</title>
        <authorList>
            <person name="Zhu J."/>
            <person name="Jiang F."/>
            <person name="Wang X."/>
            <person name="Yang P."/>
            <person name="Bao Y."/>
            <person name="Zhao W."/>
            <person name="Wang W."/>
            <person name="Lu H."/>
            <person name="Wang Q."/>
            <person name="Cui N."/>
            <person name="Li J."/>
            <person name="Chen X."/>
            <person name="Luo L."/>
            <person name="Yu J."/>
            <person name="Kang L."/>
            <person name="Cui F."/>
        </authorList>
    </citation>
    <scope>NUCLEOTIDE SEQUENCE [LARGE SCALE GENOMIC DNA]</scope>
    <source>
        <strain evidence="2">Lst14</strain>
    </source>
</reference>
<gene>
    <name evidence="2" type="ORF">LSTR_LSTR007059</name>
</gene>
<dbReference type="EMBL" id="QKKF02033617">
    <property type="protein sequence ID" value="RZF33681.1"/>
    <property type="molecule type" value="Genomic_DNA"/>
</dbReference>
<keyword evidence="3" id="KW-1185">Reference proteome</keyword>
<evidence type="ECO:0000313" key="2">
    <source>
        <dbReference type="EMBL" id="RZF33681.1"/>
    </source>
</evidence>
<comment type="caution">
    <text evidence="2">The sequence shown here is derived from an EMBL/GenBank/DDBJ whole genome shotgun (WGS) entry which is preliminary data.</text>
</comment>
<evidence type="ECO:0000256" key="1">
    <source>
        <dbReference type="SAM" id="MobiDB-lite"/>
    </source>
</evidence>
<name>A0A482WKG1_LAOST</name>
<dbReference type="InParanoid" id="A0A482WKG1"/>
<proteinExistence type="predicted"/>
<accession>A0A482WKG1</accession>
<feature type="region of interest" description="Disordered" evidence="1">
    <location>
        <begin position="87"/>
        <end position="107"/>
    </location>
</feature>
<dbReference type="Proteomes" id="UP000291343">
    <property type="component" value="Unassembled WGS sequence"/>
</dbReference>
<evidence type="ECO:0000313" key="3">
    <source>
        <dbReference type="Proteomes" id="UP000291343"/>
    </source>
</evidence>
<dbReference type="AlphaFoldDB" id="A0A482WKG1"/>